<gene>
    <name evidence="3" type="ORF">CSUI_003899</name>
</gene>
<keyword evidence="2" id="KW-0472">Membrane</keyword>
<evidence type="ECO:0000313" key="3">
    <source>
        <dbReference type="EMBL" id="PHJ22254.1"/>
    </source>
</evidence>
<dbReference type="RefSeq" id="XP_067923931.1">
    <property type="nucleotide sequence ID" value="XM_068064094.1"/>
</dbReference>
<organism evidence="3 4">
    <name type="scientific">Cystoisospora suis</name>
    <dbReference type="NCBI Taxonomy" id="483139"/>
    <lineage>
        <taxon>Eukaryota</taxon>
        <taxon>Sar</taxon>
        <taxon>Alveolata</taxon>
        <taxon>Apicomplexa</taxon>
        <taxon>Conoidasida</taxon>
        <taxon>Coccidia</taxon>
        <taxon>Eucoccidiorida</taxon>
        <taxon>Eimeriorina</taxon>
        <taxon>Sarcocystidae</taxon>
        <taxon>Cystoisospora</taxon>
    </lineage>
</organism>
<comment type="caution">
    <text evidence="3">The sequence shown here is derived from an EMBL/GenBank/DDBJ whole genome shotgun (WGS) entry which is preliminary data.</text>
</comment>
<dbReference type="OrthoDB" id="10651658at2759"/>
<dbReference type="GeneID" id="94427305"/>
<name>A0A2C6L3B5_9APIC</name>
<feature type="region of interest" description="Disordered" evidence="1">
    <location>
        <begin position="278"/>
        <end position="304"/>
    </location>
</feature>
<evidence type="ECO:0000256" key="1">
    <source>
        <dbReference type="SAM" id="MobiDB-lite"/>
    </source>
</evidence>
<keyword evidence="2" id="KW-1133">Transmembrane helix</keyword>
<dbReference type="Proteomes" id="UP000221165">
    <property type="component" value="Unassembled WGS sequence"/>
</dbReference>
<keyword evidence="4" id="KW-1185">Reference proteome</keyword>
<proteinExistence type="predicted"/>
<dbReference type="VEuPathDB" id="ToxoDB:CSUI_003899"/>
<protein>
    <submittedName>
        <fullName evidence="3">Transmembrane protein</fullName>
    </submittedName>
</protein>
<dbReference type="AlphaFoldDB" id="A0A2C6L3B5"/>
<sequence length="541" mass="61669">MEKEKDTHHSNLLIKPRPLLLLFFFFFPSKFFCFLSLLSSSFASLLLIVLFLLLLLQSKGRVKCLYINRDKRRERSPGVNVLLEKDFRVIHQNARSERRRRREEEESFFMSCVSPMNHLLLSSLALHNLKSSFFSSSSSLFSRFLLLLFLLSFLFDHSSLTGRPRCQPLHISSSFSSSSSSSLSGLSFHSFFLFAEGSSYSLSSRRHVCSPASSLTEKSARLDQYSRQVTRGVYTPRTMTSTGDSESSLSFISSHLPHLLSHTTSPPLSVFSPRFPSSSSSSSFDRRISSSSSQSDSLSSSSSSSLLYSHLSSLDQKKRKRKTCFFISLSSFSSPSSSRFFSSLRSLSTQSPLQFCTSSQDRIIKSSSLIHDTIYSSLSSSSSSSSSLFHCGVFSHSPFLKRSLSPSSFHRLIEEEETALHAFTIFVNPDTAPEQKDRIVSTYTRMCIEEGHIQRIRENRRYLKTKKITRGCEGGSLAVLRRRKRLYWEKRNLRETEKRVLLEDFNSLSSSQIQRLIEAFRTNVALEEGKKKKERKKMKKE</sequence>
<accession>A0A2C6L3B5</accession>
<feature type="transmembrane region" description="Helical" evidence="2">
    <location>
        <begin position="133"/>
        <end position="155"/>
    </location>
</feature>
<evidence type="ECO:0000313" key="4">
    <source>
        <dbReference type="Proteomes" id="UP000221165"/>
    </source>
</evidence>
<dbReference type="EMBL" id="MIGC01001755">
    <property type="protein sequence ID" value="PHJ22254.1"/>
    <property type="molecule type" value="Genomic_DNA"/>
</dbReference>
<feature type="transmembrane region" description="Helical" evidence="2">
    <location>
        <begin position="34"/>
        <end position="56"/>
    </location>
</feature>
<keyword evidence="2 3" id="KW-0812">Transmembrane</keyword>
<reference evidence="3 4" key="1">
    <citation type="journal article" date="2017" name="Int. J. Parasitol.">
        <title>The genome of the protozoan parasite Cystoisospora suis and a reverse vaccinology approach to identify vaccine candidates.</title>
        <authorList>
            <person name="Palmieri N."/>
            <person name="Shrestha A."/>
            <person name="Ruttkowski B."/>
            <person name="Beck T."/>
            <person name="Vogl C."/>
            <person name="Tomley F."/>
            <person name="Blake D.P."/>
            <person name="Joachim A."/>
        </authorList>
    </citation>
    <scope>NUCLEOTIDE SEQUENCE [LARGE SCALE GENOMIC DNA]</scope>
    <source>
        <strain evidence="3 4">Wien I</strain>
    </source>
</reference>
<evidence type="ECO:0000256" key="2">
    <source>
        <dbReference type="SAM" id="Phobius"/>
    </source>
</evidence>